<keyword evidence="1" id="KW-0472">Membrane</keyword>
<accession>A0A9N8VVV1</accession>
<evidence type="ECO:0000313" key="2">
    <source>
        <dbReference type="EMBL" id="CAG8462743.1"/>
    </source>
</evidence>
<comment type="caution">
    <text evidence="2">The sequence shown here is derived from an EMBL/GenBank/DDBJ whole genome shotgun (WGS) entry which is preliminary data.</text>
</comment>
<feature type="transmembrane region" description="Helical" evidence="1">
    <location>
        <begin position="22"/>
        <end position="40"/>
    </location>
</feature>
<gene>
    <name evidence="2" type="ORF">FMOSSE_LOCUS2124</name>
</gene>
<name>A0A9N8VVV1_FUNMO</name>
<dbReference type="EMBL" id="CAJVPP010000263">
    <property type="protein sequence ID" value="CAG8462743.1"/>
    <property type="molecule type" value="Genomic_DNA"/>
</dbReference>
<evidence type="ECO:0000256" key="1">
    <source>
        <dbReference type="SAM" id="Phobius"/>
    </source>
</evidence>
<proteinExistence type="predicted"/>
<dbReference type="Proteomes" id="UP000789375">
    <property type="component" value="Unassembled WGS sequence"/>
</dbReference>
<sequence>MTAGPIAARGARSFLRTIPIEVYPLGACMAFAMNVMSIVFRW</sequence>
<organism evidence="2 3">
    <name type="scientific">Funneliformis mosseae</name>
    <name type="common">Endomycorrhizal fungus</name>
    <name type="synonym">Glomus mosseae</name>
    <dbReference type="NCBI Taxonomy" id="27381"/>
    <lineage>
        <taxon>Eukaryota</taxon>
        <taxon>Fungi</taxon>
        <taxon>Fungi incertae sedis</taxon>
        <taxon>Mucoromycota</taxon>
        <taxon>Glomeromycotina</taxon>
        <taxon>Glomeromycetes</taxon>
        <taxon>Glomerales</taxon>
        <taxon>Glomeraceae</taxon>
        <taxon>Funneliformis</taxon>
    </lineage>
</organism>
<dbReference type="AlphaFoldDB" id="A0A9N8VVV1"/>
<protein>
    <submittedName>
        <fullName evidence="2">2788_t:CDS:1</fullName>
    </submittedName>
</protein>
<reference evidence="2" key="1">
    <citation type="submission" date="2021-06" db="EMBL/GenBank/DDBJ databases">
        <authorList>
            <person name="Kallberg Y."/>
            <person name="Tangrot J."/>
            <person name="Rosling A."/>
        </authorList>
    </citation>
    <scope>NUCLEOTIDE SEQUENCE</scope>
    <source>
        <strain evidence="2">87-6 pot B 2015</strain>
    </source>
</reference>
<evidence type="ECO:0000313" key="3">
    <source>
        <dbReference type="Proteomes" id="UP000789375"/>
    </source>
</evidence>
<keyword evidence="3" id="KW-1185">Reference proteome</keyword>
<keyword evidence="1" id="KW-0812">Transmembrane</keyword>
<keyword evidence="1" id="KW-1133">Transmembrane helix</keyword>